<dbReference type="GO" id="GO:0015079">
    <property type="term" value="F:potassium ion transmembrane transporter activity"/>
    <property type="evidence" value="ECO:0007669"/>
    <property type="project" value="InterPro"/>
</dbReference>
<evidence type="ECO:0000256" key="9">
    <source>
        <dbReference type="SAM" id="Phobius"/>
    </source>
</evidence>
<feature type="transmembrane region" description="Helical" evidence="9">
    <location>
        <begin position="483"/>
        <end position="502"/>
    </location>
</feature>
<dbReference type="InterPro" id="IPR053951">
    <property type="entry name" value="K_trans_N"/>
</dbReference>
<dbReference type="Pfam" id="PF02705">
    <property type="entry name" value="K_trans"/>
    <property type="match status" value="1"/>
</dbReference>
<comment type="subcellular location">
    <subcellularLocation>
        <location evidence="1">Membrane</location>
        <topology evidence="1">Multi-pass membrane protein</topology>
    </subcellularLocation>
</comment>
<evidence type="ECO:0000313" key="13">
    <source>
        <dbReference type="Proteomes" id="UP000559027"/>
    </source>
</evidence>
<evidence type="ECO:0000256" key="7">
    <source>
        <dbReference type="ARBA" id="ARBA00023065"/>
    </source>
</evidence>
<evidence type="ECO:0000256" key="3">
    <source>
        <dbReference type="ARBA" id="ARBA00022538"/>
    </source>
</evidence>
<evidence type="ECO:0000259" key="10">
    <source>
        <dbReference type="Pfam" id="PF02705"/>
    </source>
</evidence>
<evidence type="ECO:0000256" key="4">
    <source>
        <dbReference type="ARBA" id="ARBA00022692"/>
    </source>
</evidence>
<sequence length="746" mass="82489">MYLTLDGFKISRMSRSSASSVVSSVGALKLERAAITVRGLPLLAMAFQTLGIIYSDIGTSPLYVLNGIWSNSGDSPPKEDVIGGVSAIVWSLTLIPLLKYVFISLHYGTYEGEGGSFALFQGLYPPRAFEAAPTRDSVAASQGGEHQMNKRRAPEKLRWVFLIWSLFGTSLAMADGVLTAAVSVTSAVGGIAVAKPEVAQDAMPISIAFLVALFIAQPFGTARLASVFAPITCCWLLLLAATGIFNITAFPGIWRAYDPSRAVMYFVRTKNYDTLAGVLLAVTGCEALFANLGQFNILSIQLSFGAFAYPALILAYLGQGARLIQDGPSVIANVFYLTIPGKANGPLFWILYVFAILATLIASQAMITATFSLVQQLVNMKSLPPFRLVHTSEKIQGQVYIPAVNWTLMVGTIIIVVAFKDASKLTNAYGFAVSTVMFTTTALIALQTYYVKQMPIIIAVVFFTVFGFFDGLFWGASLKKVPAGAWVPLMIGLILLALMIFWNWAKGLEERFDVTSRQNLGRFLVISEKPEDLRYRTDSTSISEEVADKGSERDATLYCVGPTLDIHDQRRRELGRLPLLAVFHRMAHERGVPHSFTGFIHQWPALPRFAVFINVHVLPVARVTLEDRYVVEKVETLPGVYGVTYYLGFREYVDVEINEIVKRIYALESRINPDGAQVIIRELETVVSQYTHIVPYYDLVSKTISNGRLAPIRNSIRRFLIEDIYRRLCVMFPETVNWLAKPDECV</sequence>
<evidence type="ECO:0000313" key="12">
    <source>
        <dbReference type="EMBL" id="KAF5345649.1"/>
    </source>
</evidence>
<dbReference type="InterPro" id="IPR003855">
    <property type="entry name" value="K+_transporter"/>
</dbReference>
<evidence type="ECO:0000256" key="2">
    <source>
        <dbReference type="ARBA" id="ARBA00022448"/>
    </source>
</evidence>
<feature type="transmembrane region" description="Helical" evidence="9">
    <location>
        <begin position="399"/>
        <end position="419"/>
    </location>
</feature>
<keyword evidence="2" id="KW-0813">Transport</keyword>
<feature type="transmembrane region" description="Helical" evidence="9">
    <location>
        <begin position="349"/>
        <end position="378"/>
    </location>
</feature>
<dbReference type="PANTHER" id="PTHR30540:SF83">
    <property type="entry name" value="K+ POTASSIUM TRANSPORTER"/>
    <property type="match status" value="1"/>
</dbReference>
<reference evidence="12 13" key="1">
    <citation type="journal article" date="2020" name="ISME J.">
        <title>Uncovering the hidden diversity of litter-decomposition mechanisms in mushroom-forming fungi.</title>
        <authorList>
            <person name="Floudas D."/>
            <person name="Bentzer J."/>
            <person name="Ahren D."/>
            <person name="Johansson T."/>
            <person name="Persson P."/>
            <person name="Tunlid A."/>
        </authorList>
    </citation>
    <scope>NUCLEOTIDE SEQUENCE [LARGE SCALE GENOMIC DNA]</scope>
    <source>
        <strain evidence="12 13">CBS 146.42</strain>
    </source>
</reference>
<accession>A0A8H5CPM9</accession>
<keyword evidence="5" id="KW-0630">Potassium</keyword>
<gene>
    <name evidence="12" type="ORF">D9756_011241</name>
</gene>
<feature type="transmembrane region" description="Helical" evidence="9">
    <location>
        <begin position="227"/>
        <end position="254"/>
    </location>
</feature>
<keyword evidence="4 9" id="KW-0812">Transmembrane</keyword>
<dbReference type="GO" id="GO:0016020">
    <property type="term" value="C:membrane"/>
    <property type="evidence" value="ECO:0007669"/>
    <property type="project" value="UniProtKB-SubCell"/>
</dbReference>
<keyword evidence="3" id="KW-0633">Potassium transport</keyword>
<feature type="transmembrane region" description="Helical" evidence="9">
    <location>
        <begin position="202"/>
        <end position="220"/>
    </location>
</feature>
<feature type="transmembrane region" description="Helical" evidence="9">
    <location>
        <begin position="159"/>
        <end position="182"/>
    </location>
</feature>
<evidence type="ECO:0000259" key="11">
    <source>
        <dbReference type="Pfam" id="PF22776"/>
    </source>
</evidence>
<feature type="transmembrane region" description="Helical" evidence="9">
    <location>
        <begin position="300"/>
        <end position="318"/>
    </location>
</feature>
<proteinExistence type="predicted"/>
<keyword evidence="7" id="KW-0406">Ion transport</keyword>
<dbReference type="InterPro" id="IPR053952">
    <property type="entry name" value="K_trans_C"/>
</dbReference>
<dbReference type="EMBL" id="JAACJO010000042">
    <property type="protein sequence ID" value="KAF5345649.1"/>
    <property type="molecule type" value="Genomic_DNA"/>
</dbReference>
<evidence type="ECO:0000256" key="5">
    <source>
        <dbReference type="ARBA" id="ARBA00022958"/>
    </source>
</evidence>
<evidence type="ECO:0000256" key="1">
    <source>
        <dbReference type="ARBA" id="ARBA00004141"/>
    </source>
</evidence>
<dbReference type="AlphaFoldDB" id="A0A8H5CPM9"/>
<protein>
    <recommendedName>
        <fullName evidence="14">Potassium transporter</fullName>
    </recommendedName>
</protein>
<keyword evidence="6 9" id="KW-1133">Transmembrane helix</keyword>
<evidence type="ECO:0000256" key="8">
    <source>
        <dbReference type="ARBA" id="ARBA00023136"/>
    </source>
</evidence>
<dbReference type="OrthoDB" id="504708at2759"/>
<feature type="transmembrane region" description="Helical" evidence="9">
    <location>
        <begin position="431"/>
        <end position="449"/>
    </location>
</feature>
<feature type="transmembrane region" description="Helical" evidence="9">
    <location>
        <begin position="456"/>
        <end position="477"/>
    </location>
</feature>
<dbReference type="Pfam" id="PF22776">
    <property type="entry name" value="K_trans_C"/>
    <property type="match status" value="1"/>
</dbReference>
<feature type="transmembrane region" description="Helical" evidence="9">
    <location>
        <begin position="81"/>
        <end position="102"/>
    </location>
</feature>
<name>A0A8H5CPM9_9AGAR</name>
<dbReference type="Proteomes" id="UP000559027">
    <property type="component" value="Unassembled WGS sequence"/>
</dbReference>
<feature type="domain" description="K+ potassium transporter C-terminal" evidence="11">
    <location>
        <begin position="580"/>
        <end position="674"/>
    </location>
</feature>
<evidence type="ECO:0000256" key="6">
    <source>
        <dbReference type="ARBA" id="ARBA00022989"/>
    </source>
</evidence>
<dbReference type="PANTHER" id="PTHR30540">
    <property type="entry name" value="OSMOTIC STRESS POTASSIUM TRANSPORTER"/>
    <property type="match status" value="1"/>
</dbReference>
<keyword evidence="8 9" id="KW-0472">Membrane</keyword>
<feature type="domain" description="K+ potassium transporter integral membrane" evidence="10">
    <location>
        <begin position="46"/>
        <end position="523"/>
    </location>
</feature>
<keyword evidence="13" id="KW-1185">Reference proteome</keyword>
<comment type="caution">
    <text evidence="12">The sequence shown here is derived from an EMBL/GenBank/DDBJ whole genome shotgun (WGS) entry which is preliminary data.</text>
</comment>
<evidence type="ECO:0008006" key="14">
    <source>
        <dbReference type="Google" id="ProtNLM"/>
    </source>
</evidence>
<organism evidence="12 13">
    <name type="scientific">Leucocoprinus leucothites</name>
    <dbReference type="NCBI Taxonomy" id="201217"/>
    <lineage>
        <taxon>Eukaryota</taxon>
        <taxon>Fungi</taxon>
        <taxon>Dikarya</taxon>
        <taxon>Basidiomycota</taxon>
        <taxon>Agaricomycotina</taxon>
        <taxon>Agaricomycetes</taxon>
        <taxon>Agaricomycetidae</taxon>
        <taxon>Agaricales</taxon>
        <taxon>Agaricineae</taxon>
        <taxon>Agaricaceae</taxon>
        <taxon>Leucocoprinus</taxon>
    </lineage>
</organism>